<evidence type="ECO:0000313" key="7">
    <source>
        <dbReference type="Proteomes" id="UP000006755"/>
    </source>
</evidence>
<name>K2JJY5_9GAMM</name>
<organism evidence="6 7">
    <name type="scientific">Gallaecimonas xiamenensis 3-C-1</name>
    <dbReference type="NCBI Taxonomy" id="745411"/>
    <lineage>
        <taxon>Bacteria</taxon>
        <taxon>Pseudomonadati</taxon>
        <taxon>Pseudomonadota</taxon>
        <taxon>Gammaproteobacteria</taxon>
        <taxon>Enterobacterales</taxon>
        <taxon>Gallaecimonadaceae</taxon>
        <taxon>Gallaecimonas</taxon>
    </lineage>
</organism>
<dbReference type="InterPro" id="IPR006533">
    <property type="entry name" value="T6SS_Vgr_RhsGE"/>
</dbReference>
<dbReference type="SUPFAM" id="SSF69255">
    <property type="entry name" value="gp5 N-terminal domain-like"/>
    <property type="match status" value="1"/>
</dbReference>
<dbReference type="Pfam" id="PF04717">
    <property type="entry name" value="Phage_base_V"/>
    <property type="match status" value="1"/>
</dbReference>
<dbReference type="OrthoDB" id="9762420at2"/>
<dbReference type="NCBIfam" id="TIGR03361">
    <property type="entry name" value="VI_Rhs_Vgr"/>
    <property type="match status" value="1"/>
</dbReference>
<dbReference type="InterPro" id="IPR037026">
    <property type="entry name" value="Vgr_OB-fold_dom_sf"/>
</dbReference>
<gene>
    <name evidence="6" type="ORF">B3C1_06073</name>
</gene>
<dbReference type="Gene3D" id="2.40.50.230">
    <property type="entry name" value="Gp5 N-terminal domain"/>
    <property type="match status" value="1"/>
</dbReference>
<dbReference type="PATRIC" id="fig|745411.4.peg.1206"/>
<dbReference type="InterPro" id="IPR006531">
    <property type="entry name" value="Gp5/Vgr_OB"/>
</dbReference>
<dbReference type="SUPFAM" id="SSF69279">
    <property type="entry name" value="Phage tail proteins"/>
    <property type="match status" value="2"/>
</dbReference>
<evidence type="ECO:0000259" key="4">
    <source>
        <dbReference type="Pfam" id="PF04717"/>
    </source>
</evidence>
<dbReference type="Gene3D" id="2.30.110.50">
    <property type="match status" value="1"/>
</dbReference>
<dbReference type="EMBL" id="AMRI01000007">
    <property type="protein sequence ID" value="EKE75623.1"/>
    <property type="molecule type" value="Genomic_DNA"/>
</dbReference>
<evidence type="ECO:0000259" key="5">
    <source>
        <dbReference type="Pfam" id="PF22178"/>
    </source>
</evidence>
<dbReference type="RefSeq" id="WP_008483601.1">
    <property type="nucleotide sequence ID" value="NZ_AMRI01000007.1"/>
</dbReference>
<accession>K2JJY5</accession>
<evidence type="ECO:0000256" key="2">
    <source>
        <dbReference type="ARBA" id="ARBA00005558"/>
    </source>
</evidence>
<dbReference type="InterPro" id="IPR050708">
    <property type="entry name" value="T6SS_VgrG/RHS"/>
</dbReference>
<proteinExistence type="inferred from homology"/>
<dbReference type="InterPro" id="IPR017847">
    <property type="entry name" value="T6SS_RhsGE_Vgr_subset"/>
</dbReference>
<evidence type="ECO:0000313" key="6">
    <source>
        <dbReference type="EMBL" id="EKE75623.1"/>
    </source>
</evidence>
<dbReference type="Gene3D" id="3.55.50.10">
    <property type="entry name" value="Baseplate protein-like domains"/>
    <property type="match status" value="1"/>
</dbReference>
<reference evidence="6 7" key="1">
    <citation type="journal article" date="2012" name="J. Bacteriol.">
        <title>Genome Sequence of Gallaecimonas xiamenensis Type Strain 3-C-1.</title>
        <authorList>
            <person name="Lai Q."/>
            <person name="Wang L."/>
            <person name="Wang W."/>
            <person name="Shao Z."/>
        </authorList>
    </citation>
    <scope>NUCLEOTIDE SEQUENCE [LARGE SCALE GENOMIC DNA]</scope>
    <source>
        <strain evidence="6 7">3-C-1</strain>
    </source>
</reference>
<dbReference type="Proteomes" id="UP000006755">
    <property type="component" value="Unassembled WGS sequence"/>
</dbReference>
<protein>
    <submittedName>
        <fullName evidence="6">ImpA family type VI secretion-associated protein</fullName>
    </submittedName>
</protein>
<dbReference type="GO" id="GO:0005576">
    <property type="term" value="C:extracellular region"/>
    <property type="evidence" value="ECO:0007669"/>
    <property type="project" value="UniProtKB-SubCell"/>
</dbReference>
<dbReference type="AlphaFoldDB" id="K2JJY5"/>
<dbReference type="STRING" id="745411.B3C1_06073"/>
<dbReference type="InterPro" id="IPR054030">
    <property type="entry name" value="Gp5_Vgr_C"/>
</dbReference>
<keyword evidence="7" id="KW-1185">Reference proteome</keyword>
<sequence length="601" mass="66425">MGKELQHHFLKIHTPLGQDALVLERLDVSEGVSRQFNIQVCFFANERIKDLDKLVGENVSISLGLGDKASAKERFFNGHILSISELGKAQHSKEGQRYQAIVVPRAWSATRRINSRVFQNMTSVEIAKKILGEHSQAIEESLKSFTPYSLPYCVQYQESDWDFVCRILANDGLFFFFKHAKGSHKLVIASSAKAFEPAAEKEVIYRSKAKGEAHISRWLVSSQAATAKWVDRSYNYSAPNDRVDEKTAGKPAGDKFGLQEAFYYHGEENRALASKNRSKQHLEALINSTGLVEGRSDLRSFSVGMSFGFKEHEDKIPSPNQFNIVEMTLSARVPLNADGASDAGSFQFANAFQCLPDDLDILPKRYPKPVIPGIQTATVTGKSGEEIHVDKDGRIKVLFHWDREGKNNDESSCYVRVAHPWAGTGFGVQFIPRVGDEVVVAFLNGDPDQPLVTGSVYNGTHNLPYSTDGDGKNRSGIKTHSVKGGAANFNELQFDDTKGKELVNLQAEKDMKLLIKNDQEFEIKHDRTGKVLNNDKLTVTKDQTVKIDGDQKVTVGKTITLDAGTSITLKCGGAKIEMKSSGEISIKGSVVTIKGTPIKLN</sequence>
<evidence type="ECO:0000256" key="3">
    <source>
        <dbReference type="ARBA" id="ARBA00022525"/>
    </source>
</evidence>
<dbReference type="NCBIfam" id="TIGR01646">
    <property type="entry name" value="vgr_GE"/>
    <property type="match status" value="1"/>
</dbReference>
<dbReference type="Gene3D" id="4.10.220.110">
    <property type="match status" value="1"/>
</dbReference>
<feature type="domain" description="Gp5/Type VI secretion system Vgr protein OB-fold" evidence="4">
    <location>
        <begin position="389"/>
        <end position="457"/>
    </location>
</feature>
<dbReference type="Pfam" id="PF05954">
    <property type="entry name" value="Phage_GPD"/>
    <property type="match status" value="1"/>
</dbReference>
<evidence type="ECO:0000256" key="1">
    <source>
        <dbReference type="ARBA" id="ARBA00004613"/>
    </source>
</evidence>
<feature type="domain" description="Gp5/Type VI secretion system Vgr C-terminal trimerisation" evidence="5">
    <location>
        <begin position="475"/>
        <end position="575"/>
    </location>
</feature>
<dbReference type="PANTHER" id="PTHR32305">
    <property type="match status" value="1"/>
</dbReference>
<comment type="similarity">
    <text evidence="2">Belongs to the VgrG protein family.</text>
</comment>
<comment type="subcellular location">
    <subcellularLocation>
        <location evidence="1">Secreted</location>
    </subcellularLocation>
</comment>
<keyword evidence="3" id="KW-0964">Secreted</keyword>
<dbReference type="PANTHER" id="PTHR32305:SF15">
    <property type="entry name" value="PROTEIN RHSA-RELATED"/>
    <property type="match status" value="1"/>
</dbReference>
<dbReference type="eggNOG" id="COG3501">
    <property type="taxonomic scope" value="Bacteria"/>
</dbReference>
<dbReference type="SUPFAM" id="SSF69349">
    <property type="entry name" value="Phage fibre proteins"/>
    <property type="match status" value="1"/>
</dbReference>
<dbReference type="Pfam" id="PF22178">
    <property type="entry name" value="Gp5_trimer_C"/>
    <property type="match status" value="1"/>
</dbReference>
<comment type="caution">
    <text evidence="6">The sequence shown here is derived from an EMBL/GenBank/DDBJ whole genome shotgun (WGS) entry which is preliminary data.</text>
</comment>